<proteinExistence type="predicted"/>
<dbReference type="InterPro" id="IPR033186">
    <property type="entry name" value="HerA_C"/>
</dbReference>
<organism evidence="2 3">
    <name type="scientific">Acinetobacter variabilis</name>
    <dbReference type="NCBI Taxonomy" id="70346"/>
    <lineage>
        <taxon>Bacteria</taxon>
        <taxon>Pseudomonadati</taxon>
        <taxon>Pseudomonadota</taxon>
        <taxon>Gammaproteobacteria</taxon>
        <taxon>Moraxellales</taxon>
        <taxon>Moraxellaceae</taxon>
        <taxon>Acinetobacter</taxon>
    </lineage>
</organism>
<evidence type="ECO:0000313" key="2">
    <source>
        <dbReference type="EMBL" id="ENX10811.1"/>
    </source>
</evidence>
<feature type="domain" description="Helicase HerA-like C-terminal" evidence="1">
    <location>
        <begin position="5"/>
        <end position="52"/>
    </location>
</feature>
<accession>N9NZ27</accession>
<dbReference type="PATRIC" id="fig|1217693.3.peg.974"/>
<protein>
    <recommendedName>
        <fullName evidence="1">Helicase HerA-like C-terminal domain-containing protein</fullName>
    </recommendedName>
</protein>
<sequence length="53" mass="5708">MNSKKEAERTAKQREKLTQDIVGTFAKSAARSLGGSTGQKIVRGLLGSLFGRK</sequence>
<name>N9NZ27_9GAMM</name>
<reference evidence="2 3" key="1">
    <citation type="submission" date="2013-02" db="EMBL/GenBank/DDBJ databases">
        <title>The Genome Sequence of Acinetobacter sp. NIPH 2171.</title>
        <authorList>
            <consortium name="The Broad Institute Genome Sequencing Platform"/>
            <consortium name="The Broad Institute Genome Sequencing Center for Infectious Disease"/>
            <person name="Cerqueira G."/>
            <person name="Feldgarden M."/>
            <person name="Courvalin P."/>
            <person name="Perichon B."/>
            <person name="Grillot-Courvalin C."/>
            <person name="Clermont D."/>
            <person name="Rocha E."/>
            <person name="Yoon E.-J."/>
            <person name="Nemec A."/>
            <person name="Walker B."/>
            <person name="Young S.K."/>
            <person name="Zeng Q."/>
            <person name="Gargeya S."/>
            <person name="Fitzgerald M."/>
            <person name="Haas B."/>
            <person name="Abouelleil A."/>
            <person name="Alvarado L."/>
            <person name="Arachchi H.M."/>
            <person name="Berlin A.M."/>
            <person name="Chapman S.B."/>
            <person name="Dewar J."/>
            <person name="Goldberg J."/>
            <person name="Griggs A."/>
            <person name="Gujja S."/>
            <person name="Hansen M."/>
            <person name="Howarth C."/>
            <person name="Imamovic A."/>
            <person name="Larimer J."/>
            <person name="McCowan C."/>
            <person name="Murphy C."/>
            <person name="Neiman D."/>
            <person name="Pearson M."/>
            <person name="Priest M."/>
            <person name="Roberts A."/>
            <person name="Saif S."/>
            <person name="Shea T."/>
            <person name="Sisk P."/>
            <person name="Sykes S."/>
            <person name="Wortman J."/>
            <person name="Nusbaum C."/>
            <person name="Birren B."/>
        </authorList>
    </citation>
    <scope>NUCLEOTIDE SEQUENCE [LARGE SCALE GENOMIC DNA]</scope>
    <source>
        <strain evidence="2 3">NIPH 2171</strain>
    </source>
</reference>
<evidence type="ECO:0000313" key="3">
    <source>
        <dbReference type="Proteomes" id="UP000013101"/>
    </source>
</evidence>
<dbReference type="AlphaFoldDB" id="N9NZ27"/>
<dbReference type="Proteomes" id="UP000013101">
    <property type="component" value="Unassembled WGS sequence"/>
</dbReference>
<evidence type="ECO:0000259" key="1">
    <source>
        <dbReference type="Pfam" id="PF05872"/>
    </source>
</evidence>
<dbReference type="Pfam" id="PF05872">
    <property type="entry name" value="HerA_C"/>
    <property type="match status" value="1"/>
</dbReference>
<dbReference type="STRING" id="70346.F897_01013"/>
<gene>
    <name evidence="2" type="ORF">F897_01013</name>
</gene>
<dbReference type="HOGENOM" id="CLU_3057450_0_0_6"/>
<dbReference type="EMBL" id="APRS01000006">
    <property type="protein sequence ID" value="ENX10811.1"/>
    <property type="molecule type" value="Genomic_DNA"/>
</dbReference>
<comment type="caution">
    <text evidence="2">The sequence shown here is derived from an EMBL/GenBank/DDBJ whole genome shotgun (WGS) entry which is preliminary data.</text>
</comment>